<feature type="signal peptide" evidence="1">
    <location>
        <begin position="1"/>
        <end position="23"/>
    </location>
</feature>
<accession>A0A5C7EW93</accession>
<organism evidence="2 3">
    <name type="scientific">Pelomicrobium methylotrophicum</name>
    <dbReference type="NCBI Taxonomy" id="2602750"/>
    <lineage>
        <taxon>Bacteria</taxon>
        <taxon>Pseudomonadati</taxon>
        <taxon>Pseudomonadota</taxon>
        <taxon>Hydrogenophilia</taxon>
        <taxon>Hydrogenophilia incertae sedis</taxon>
        <taxon>Pelomicrobium</taxon>
    </lineage>
</organism>
<dbReference type="OrthoDB" id="8526313at2"/>
<proteinExistence type="predicted"/>
<dbReference type="EMBL" id="VPFL01000006">
    <property type="protein sequence ID" value="TXF12452.1"/>
    <property type="molecule type" value="Genomic_DNA"/>
</dbReference>
<keyword evidence="3" id="KW-1185">Reference proteome</keyword>
<dbReference type="AlphaFoldDB" id="A0A5C7EW93"/>
<feature type="chain" id="PRO_5022731342" evidence="1">
    <location>
        <begin position="24"/>
        <end position="140"/>
    </location>
</feature>
<keyword evidence="1" id="KW-0732">Signal</keyword>
<reference evidence="2 3" key="1">
    <citation type="submission" date="2019-08" db="EMBL/GenBank/DDBJ databases">
        <title>Pelomicrobium methylotrophicum gen. nov., sp. nov. a moderately thermophilic, facultatively anaerobic, lithoautotrophic and methylotrophic bacterium isolated from a terrestrial mud volcano.</title>
        <authorList>
            <person name="Slobodkina G.B."/>
            <person name="Merkel A.Y."/>
            <person name="Slobodkin A.I."/>
        </authorList>
    </citation>
    <scope>NUCLEOTIDE SEQUENCE [LARGE SCALE GENOMIC DNA]</scope>
    <source>
        <strain evidence="2 3">SM250</strain>
    </source>
</reference>
<dbReference type="PIRSF" id="PIRSF025560">
    <property type="entry name" value="UCP025560"/>
    <property type="match status" value="1"/>
</dbReference>
<evidence type="ECO:0000313" key="2">
    <source>
        <dbReference type="EMBL" id="TXF12452.1"/>
    </source>
</evidence>
<evidence type="ECO:0000256" key="1">
    <source>
        <dbReference type="SAM" id="SignalP"/>
    </source>
</evidence>
<dbReference type="Pfam" id="PF07027">
    <property type="entry name" value="DUF1318"/>
    <property type="match status" value="1"/>
</dbReference>
<gene>
    <name evidence="2" type="ORF">FR698_06275</name>
</gene>
<dbReference type="Proteomes" id="UP000321201">
    <property type="component" value="Unassembled WGS sequence"/>
</dbReference>
<name>A0A5C7EW93_9PROT</name>
<dbReference type="InterPro" id="IPR008309">
    <property type="entry name" value="YdbL"/>
</dbReference>
<dbReference type="InParanoid" id="A0A5C7EW93"/>
<evidence type="ECO:0000313" key="3">
    <source>
        <dbReference type="Proteomes" id="UP000321201"/>
    </source>
</evidence>
<comment type="caution">
    <text evidence="2">The sequence shown here is derived from an EMBL/GenBank/DDBJ whole genome shotgun (WGS) entry which is preliminary data.</text>
</comment>
<dbReference type="RefSeq" id="WP_147799320.1">
    <property type="nucleotide sequence ID" value="NZ_VPFL01000006.1"/>
</dbReference>
<sequence length="140" mass="15697">MRHALYNLIALVVLVFAGTTAWAQADLEIDTPAISALKDSMQKRHAQLALHYASGAVGLTRDGLVALRDANAVPLPQRAAVTALVRAENEDRLALYREIARANGHPEWENDIRATFAQRWIDRAQPGWWYQRPDGSWARK</sequence>
<protein>
    <submittedName>
        <fullName evidence="2">DUF1318 domain-containing protein</fullName>
    </submittedName>
</protein>